<dbReference type="RefSeq" id="WP_132259484.1">
    <property type="nucleotide sequence ID" value="NZ_SLZQ01000009.1"/>
</dbReference>
<keyword evidence="2" id="KW-1185">Reference proteome</keyword>
<dbReference type="OrthoDB" id="5677166at2"/>
<dbReference type="Pfam" id="PF07409">
    <property type="entry name" value="GP46"/>
    <property type="match status" value="1"/>
</dbReference>
<proteinExistence type="predicted"/>
<dbReference type="AlphaFoldDB" id="A0A4R3HSZ6"/>
<name>A0A4R3HSZ6_PAULE</name>
<accession>A0A4R3HSZ6</accession>
<evidence type="ECO:0000313" key="2">
    <source>
        <dbReference type="Proteomes" id="UP000295382"/>
    </source>
</evidence>
<reference evidence="1 2" key="1">
    <citation type="submission" date="2019-03" db="EMBL/GenBank/DDBJ databases">
        <title>Genomic Encyclopedia of Type Strains, Phase IV (KMG-IV): sequencing the most valuable type-strain genomes for metagenomic binning, comparative biology and taxonomic classification.</title>
        <authorList>
            <person name="Goeker M."/>
        </authorList>
    </citation>
    <scope>NUCLEOTIDE SEQUENCE [LARGE SCALE GENOMIC DNA]</scope>
    <source>
        <strain evidence="1 2">DSM 7445</strain>
    </source>
</reference>
<protein>
    <submittedName>
        <fullName evidence="1">Phage gp46-like protein</fullName>
    </submittedName>
</protein>
<dbReference type="InterPro" id="IPR010877">
    <property type="entry name" value="Phage_Mu_Gp46"/>
</dbReference>
<gene>
    <name evidence="1" type="ORF">EDC30_109103</name>
</gene>
<dbReference type="Proteomes" id="UP000295382">
    <property type="component" value="Unassembled WGS sequence"/>
</dbReference>
<sequence length="156" mass="17572">MADIATRFIDFTQGADLVIDGIFLAEDDGLLTAVVMSLFTDRQANPDDKLPNADLGDDDRRGWWGDEFNEDPRDRIGSRLWLNEAAKQLPAVLERDRKYAQEALQWMVDDGIASRVVVSALSPRQGIRALNVAIYRPDGTASRYQFESFWKGHNGL</sequence>
<evidence type="ECO:0000313" key="1">
    <source>
        <dbReference type="EMBL" id="TCS35804.1"/>
    </source>
</evidence>
<organism evidence="1 2">
    <name type="scientific">Paucimonas lemoignei</name>
    <name type="common">Pseudomonas lemoignei</name>
    <dbReference type="NCBI Taxonomy" id="29443"/>
    <lineage>
        <taxon>Bacteria</taxon>
        <taxon>Pseudomonadati</taxon>
        <taxon>Pseudomonadota</taxon>
        <taxon>Betaproteobacteria</taxon>
        <taxon>Burkholderiales</taxon>
        <taxon>Burkholderiaceae</taxon>
        <taxon>Paucimonas</taxon>
    </lineage>
</organism>
<dbReference type="EMBL" id="SLZQ01000009">
    <property type="protein sequence ID" value="TCS35804.1"/>
    <property type="molecule type" value="Genomic_DNA"/>
</dbReference>
<comment type="caution">
    <text evidence="1">The sequence shown here is derived from an EMBL/GenBank/DDBJ whole genome shotgun (WGS) entry which is preliminary data.</text>
</comment>